<keyword evidence="1" id="KW-0472">Membrane</keyword>
<gene>
    <name evidence="2" type="ORF">Zmor_026552</name>
</gene>
<name>A0AA38M5F4_9CUCU</name>
<reference evidence="2" key="1">
    <citation type="journal article" date="2023" name="G3 (Bethesda)">
        <title>Whole genome assemblies of Zophobas morio and Tenebrio molitor.</title>
        <authorList>
            <person name="Kaur S."/>
            <person name="Stinson S.A."/>
            <person name="diCenzo G.C."/>
        </authorList>
    </citation>
    <scope>NUCLEOTIDE SEQUENCE</scope>
    <source>
        <strain evidence="2">QUZm001</strain>
    </source>
</reference>
<sequence>MRCGYVYVAESLTALRLAISVLPFWLVSKNKKRTQSLWVNAQRNVVRLMIMRWRIQATAAFSSASCGHWHKQATVKDMLPRTILSSPCQ</sequence>
<keyword evidence="1" id="KW-0812">Transmembrane</keyword>
<keyword evidence="1" id="KW-1133">Transmembrane helix</keyword>
<feature type="transmembrane region" description="Helical" evidence="1">
    <location>
        <begin position="6"/>
        <end position="27"/>
    </location>
</feature>
<dbReference type="EMBL" id="JALNTZ010000008">
    <property type="protein sequence ID" value="KAJ3643868.1"/>
    <property type="molecule type" value="Genomic_DNA"/>
</dbReference>
<keyword evidence="3" id="KW-1185">Reference proteome</keyword>
<evidence type="ECO:0000256" key="1">
    <source>
        <dbReference type="SAM" id="Phobius"/>
    </source>
</evidence>
<protein>
    <submittedName>
        <fullName evidence="2">Uncharacterized protein</fullName>
    </submittedName>
</protein>
<accession>A0AA38M5F4</accession>
<evidence type="ECO:0000313" key="2">
    <source>
        <dbReference type="EMBL" id="KAJ3643868.1"/>
    </source>
</evidence>
<proteinExistence type="predicted"/>
<evidence type="ECO:0000313" key="3">
    <source>
        <dbReference type="Proteomes" id="UP001168821"/>
    </source>
</evidence>
<dbReference type="AlphaFoldDB" id="A0AA38M5F4"/>
<dbReference type="Proteomes" id="UP001168821">
    <property type="component" value="Unassembled WGS sequence"/>
</dbReference>
<organism evidence="2 3">
    <name type="scientific">Zophobas morio</name>
    <dbReference type="NCBI Taxonomy" id="2755281"/>
    <lineage>
        <taxon>Eukaryota</taxon>
        <taxon>Metazoa</taxon>
        <taxon>Ecdysozoa</taxon>
        <taxon>Arthropoda</taxon>
        <taxon>Hexapoda</taxon>
        <taxon>Insecta</taxon>
        <taxon>Pterygota</taxon>
        <taxon>Neoptera</taxon>
        <taxon>Endopterygota</taxon>
        <taxon>Coleoptera</taxon>
        <taxon>Polyphaga</taxon>
        <taxon>Cucujiformia</taxon>
        <taxon>Tenebrionidae</taxon>
        <taxon>Zophobas</taxon>
    </lineage>
</organism>
<comment type="caution">
    <text evidence="2">The sequence shown here is derived from an EMBL/GenBank/DDBJ whole genome shotgun (WGS) entry which is preliminary data.</text>
</comment>